<dbReference type="InterPro" id="IPR029044">
    <property type="entry name" value="Nucleotide-diphossugar_trans"/>
</dbReference>
<evidence type="ECO:0000313" key="4">
    <source>
        <dbReference type="Proteomes" id="UP000196258"/>
    </source>
</evidence>
<dbReference type="Proteomes" id="UP000196258">
    <property type="component" value="Unassembled WGS sequence"/>
</dbReference>
<dbReference type="EMBL" id="NFLB01000014">
    <property type="protein sequence ID" value="OUQ04139.1"/>
    <property type="molecule type" value="Genomic_DNA"/>
</dbReference>
<dbReference type="Gene3D" id="3.90.550.10">
    <property type="entry name" value="Spore Coat Polysaccharide Biosynthesis Protein SpsA, Chain A"/>
    <property type="match status" value="1"/>
</dbReference>
<feature type="transmembrane region" description="Helical" evidence="1">
    <location>
        <begin position="278"/>
        <end position="295"/>
    </location>
</feature>
<dbReference type="InterPro" id="IPR001173">
    <property type="entry name" value="Glyco_trans_2-like"/>
</dbReference>
<evidence type="ECO:0000313" key="3">
    <source>
        <dbReference type="EMBL" id="OUQ04139.1"/>
    </source>
</evidence>
<keyword evidence="1" id="KW-0812">Transmembrane</keyword>
<dbReference type="PANTHER" id="PTHR43685:SF2">
    <property type="entry name" value="GLYCOSYLTRANSFERASE 2-LIKE DOMAIN-CONTAINING PROTEIN"/>
    <property type="match status" value="1"/>
</dbReference>
<feature type="domain" description="Glycosyltransferase 2-like" evidence="2">
    <location>
        <begin position="4"/>
        <end position="165"/>
    </location>
</feature>
<evidence type="ECO:0000259" key="2">
    <source>
        <dbReference type="Pfam" id="PF00535"/>
    </source>
</evidence>
<dbReference type="SUPFAM" id="SSF53448">
    <property type="entry name" value="Nucleotide-diphospho-sugar transferases"/>
    <property type="match status" value="1"/>
</dbReference>
<keyword evidence="1" id="KW-1133">Transmembrane helix</keyword>
<name>A0A1Y4QFU5_9FIRM</name>
<gene>
    <name evidence="3" type="ORF">B5E91_11515</name>
</gene>
<accession>A0A1Y4QFU5</accession>
<comment type="caution">
    <text evidence="3">The sequence shown here is derived from an EMBL/GenBank/DDBJ whole genome shotgun (WGS) entry which is preliminary data.</text>
</comment>
<keyword evidence="1" id="KW-0472">Membrane</keyword>
<dbReference type="PANTHER" id="PTHR43685">
    <property type="entry name" value="GLYCOSYLTRANSFERASE"/>
    <property type="match status" value="1"/>
</dbReference>
<evidence type="ECO:0000256" key="1">
    <source>
        <dbReference type="SAM" id="Phobius"/>
    </source>
</evidence>
<proteinExistence type="predicted"/>
<reference evidence="4" key="1">
    <citation type="submission" date="2017-04" db="EMBL/GenBank/DDBJ databases">
        <title>Function of individual gut microbiota members based on whole genome sequencing of pure cultures obtained from chicken caecum.</title>
        <authorList>
            <person name="Medvecky M."/>
            <person name="Cejkova D."/>
            <person name="Polansky O."/>
            <person name="Karasova D."/>
            <person name="Kubasova T."/>
            <person name="Cizek A."/>
            <person name="Rychlik I."/>
        </authorList>
    </citation>
    <scope>NUCLEOTIDE SEQUENCE [LARGE SCALE GENOMIC DNA]</scope>
    <source>
        <strain evidence="4">An149</strain>
    </source>
</reference>
<organism evidence="3 4">
    <name type="scientific">Thomasclavelia spiroformis</name>
    <dbReference type="NCBI Taxonomy" id="29348"/>
    <lineage>
        <taxon>Bacteria</taxon>
        <taxon>Bacillati</taxon>
        <taxon>Bacillota</taxon>
        <taxon>Erysipelotrichia</taxon>
        <taxon>Erysipelotrichales</taxon>
        <taxon>Coprobacillaceae</taxon>
        <taxon>Thomasclavelia</taxon>
    </lineage>
</organism>
<dbReference type="RefSeq" id="WP_087257793.1">
    <property type="nucleotide sequence ID" value="NZ_NFLB01000014.1"/>
</dbReference>
<sequence length="307" mass="36076">MKISIVIPLYNKEKYIERTLKRVLDQTYQNFEIIIINDGSTDNSVENVNKIKSEKVKLYNQKNSGASNARNNGVKYAKGDFIAFLDADDEWDKSYLERIVNLYKNNPDGVLYASNYYIMENNELSMLNYPKITEKEGELKNYFISGKIYTPIWTSAAVIKKDIFNQLGGFNEKCIICEDVDLWCKVALSGKIYYINEPLAIYHRDNINMLSKNKTASCYYPFLDEYEMLTNLNDIKKKDILEYVRYRKGVAVKYALYNSNAKEARKILRSMGKKRERIKNHYIFFILTFLPYFFIKKILKLTRCNLS</sequence>
<dbReference type="Pfam" id="PF00535">
    <property type="entry name" value="Glycos_transf_2"/>
    <property type="match status" value="1"/>
</dbReference>
<dbReference type="AlphaFoldDB" id="A0A1Y4QFU5"/>
<dbReference type="InterPro" id="IPR050834">
    <property type="entry name" value="Glycosyltransf_2"/>
</dbReference>
<protein>
    <recommendedName>
        <fullName evidence="2">Glycosyltransferase 2-like domain-containing protein</fullName>
    </recommendedName>
</protein>